<dbReference type="Proteomes" id="UP001642483">
    <property type="component" value="Unassembled WGS sequence"/>
</dbReference>
<dbReference type="EMBL" id="CAWYQH010000152">
    <property type="protein sequence ID" value="CAK8695422.1"/>
    <property type="molecule type" value="Genomic_DNA"/>
</dbReference>
<protein>
    <recommendedName>
        <fullName evidence="4">ZU5 domain-containing protein</fullName>
    </recommendedName>
</protein>
<gene>
    <name evidence="2" type="ORF">CVLEPA_LOCUS28700</name>
</gene>
<evidence type="ECO:0000313" key="2">
    <source>
        <dbReference type="EMBL" id="CAK8695422.1"/>
    </source>
</evidence>
<dbReference type="Gene3D" id="2.60.220.30">
    <property type="match status" value="1"/>
</dbReference>
<keyword evidence="3" id="KW-1185">Reference proteome</keyword>
<organism evidence="2 3">
    <name type="scientific">Clavelina lepadiformis</name>
    <name type="common">Light-bulb sea squirt</name>
    <name type="synonym">Ascidia lepadiformis</name>
    <dbReference type="NCBI Taxonomy" id="159417"/>
    <lineage>
        <taxon>Eukaryota</taxon>
        <taxon>Metazoa</taxon>
        <taxon>Chordata</taxon>
        <taxon>Tunicata</taxon>
        <taxon>Ascidiacea</taxon>
        <taxon>Aplousobranchia</taxon>
        <taxon>Clavelinidae</taxon>
        <taxon>Clavelina</taxon>
    </lineage>
</organism>
<accession>A0ABP0GUL5</accession>
<proteinExistence type="predicted"/>
<evidence type="ECO:0000313" key="3">
    <source>
        <dbReference type="Proteomes" id="UP001642483"/>
    </source>
</evidence>
<comment type="caution">
    <text evidence="2">The sequence shown here is derived from an EMBL/GenBank/DDBJ whole genome shotgun (WGS) entry which is preliminary data.</text>
</comment>
<feature type="region of interest" description="Disordered" evidence="1">
    <location>
        <begin position="490"/>
        <end position="511"/>
    </location>
</feature>
<name>A0ABP0GUL5_CLALP</name>
<evidence type="ECO:0000256" key="1">
    <source>
        <dbReference type="SAM" id="MobiDB-lite"/>
    </source>
</evidence>
<sequence length="511" mass="58940">MMIESSSDEENEIETLDALGGKYFCKRKKKVEKISEGRCWFPPVAIRLVYETCAIVSSRGGEFKIGPCTVSIPKEALLTPYEFKFMLLYGKARFKSPEERVVTPTLDCMPAHSFLESVTVTLPAFHDHDRSFTVNMQRSYHGIKWEHFMKLKIHPENDYIRFTTKDLCLIRAVKQNEQHSSIECKANKKQKIKKIESNELNALGGKYFNKAKELEKISEARWWSPPVAIRLVYETCAIVGEKGDEIRVGPCTITIPRGALRKTYEFKFMLLYGRERVKDHGHVVTPILDCFPAHEFEKPVTILLPTCYVRETLVSFTASITPQRSRYGRVWENLKSEDCRPGIPFITFEVKSLSLFRAVIASAKIFHVCKKRMIFLCYRHPGDERAKPHFTWELRDDVIHSDKMLLQRAGYQITFDVEAKGTLKVKLESPNNIIKPITKSVKANDIFEQGFFLRENFYLLEHVKRSQIENFSYKILWNKKLACSEKLSFSANSTDNDSRSSSTPILEPSDG</sequence>
<evidence type="ECO:0008006" key="4">
    <source>
        <dbReference type="Google" id="ProtNLM"/>
    </source>
</evidence>
<reference evidence="2 3" key="1">
    <citation type="submission" date="2024-02" db="EMBL/GenBank/DDBJ databases">
        <authorList>
            <person name="Daric V."/>
            <person name="Darras S."/>
        </authorList>
    </citation>
    <scope>NUCLEOTIDE SEQUENCE [LARGE SCALE GENOMIC DNA]</scope>
</reference>
<feature type="compositionally biased region" description="Low complexity" evidence="1">
    <location>
        <begin position="490"/>
        <end position="503"/>
    </location>
</feature>